<keyword evidence="2" id="KW-0548">Nucleotidyltransferase</keyword>
<evidence type="ECO:0000259" key="1">
    <source>
        <dbReference type="Pfam" id="PF13456"/>
    </source>
</evidence>
<dbReference type="EMBL" id="JAAIUW010000002">
    <property type="protein sequence ID" value="KAF7841665.1"/>
    <property type="molecule type" value="Genomic_DNA"/>
</dbReference>
<comment type="caution">
    <text evidence="2">The sequence shown here is derived from an EMBL/GenBank/DDBJ whole genome shotgun (WGS) entry which is preliminary data.</text>
</comment>
<evidence type="ECO:0000313" key="3">
    <source>
        <dbReference type="Proteomes" id="UP000634136"/>
    </source>
</evidence>
<dbReference type="Proteomes" id="UP000634136">
    <property type="component" value="Unassembled WGS sequence"/>
</dbReference>
<dbReference type="GO" id="GO:0003676">
    <property type="term" value="F:nucleic acid binding"/>
    <property type="evidence" value="ECO:0007669"/>
    <property type="project" value="InterPro"/>
</dbReference>
<keyword evidence="3" id="KW-1185">Reference proteome</keyword>
<dbReference type="Pfam" id="PF13456">
    <property type="entry name" value="RVT_3"/>
    <property type="match status" value="1"/>
</dbReference>
<dbReference type="CDD" id="cd06222">
    <property type="entry name" value="RNase_H_like"/>
    <property type="match status" value="1"/>
</dbReference>
<dbReference type="GO" id="GO:0004523">
    <property type="term" value="F:RNA-DNA hybrid ribonuclease activity"/>
    <property type="evidence" value="ECO:0007669"/>
    <property type="project" value="InterPro"/>
</dbReference>
<gene>
    <name evidence="2" type="ORF">G2W53_003963</name>
</gene>
<dbReference type="InterPro" id="IPR044730">
    <property type="entry name" value="RNase_H-like_dom_plant"/>
</dbReference>
<organism evidence="2 3">
    <name type="scientific">Senna tora</name>
    <dbReference type="NCBI Taxonomy" id="362788"/>
    <lineage>
        <taxon>Eukaryota</taxon>
        <taxon>Viridiplantae</taxon>
        <taxon>Streptophyta</taxon>
        <taxon>Embryophyta</taxon>
        <taxon>Tracheophyta</taxon>
        <taxon>Spermatophyta</taxon>
        <taxon>Magnoliopsida</taxon>
        <taxon>eudicotyledons</taxon>
        <taxon>Gunneridae</taxon>
        <taxon>Pentapetalae</taxon>
        <taxon>rosids</taxon>
        <taxon>fabids</taxon>
        <taxon>Fabales</taxon>
        <taxon>Fabaceae</taxon>
        <taxon>Caesalpinioideae</taxon>
        <taxon>Cassia clade</taxon>
        <taxon>Senna</taxon>
    </lineage>
</organism>
<evidence type="ECO:0000313" key="2">
    <source>
        <dbReference type="EMBL" id="KAF7841665.1"/>
    </source>
</evidence>
<name>A0A835CIW2_9FABA</name>
<protein>
    <submittedName>
        <fullName evidence="2">Reverse transcriptase</fullName>
    </submittedName>
</protein>
<sequence length="263" mass="29674">MAKLAWHLGKDKDKPCVVIGEGIYNLKSRNASLFGKVILLGKQLIEKGSRMVVISGRNTNFWDQCWCVDYPLRHLISGPLTRNEMDLMVADLANDNGGLIRNHWGNWVASFSKFIGSGSAIEVELIITSLEIVVKHCCMNLIVEVDRKLAISLINDRTLPVSFHQQMQLLRAIDEAVTCHSCHCAAIACQQWTHECGCESKSENSWDEIAAKLEKLIQVMECRYGSTTKTDRMEALVDTNLEILPTIMEHRDVVTTSRMDRLE</sequence>
<keyword evidence="2" id="KW-0695">RNA-directed DNA polymerase</keyword>
<dbReference type="InterPro" id="IPR002156">
    <property type="entry name" value="RNaseH_domain"/>
</dbReference>
<dbReference type="GO" id="GO:0003964">
    <property type="term" value="F:RNA-directed DNA polymerase activity"/>
    <property type="evidence" value="ECO:0007669"/>
    <property type="project" value="UniProtKB-KW"/>
</dbReference>
<feature type="domain" description="RNase H type-1" evidence="1">
    <location>
        <begin position="97"/>
        <end position="173"/>
    </location>
</feature>
<proteinExistence type="predicted"/>
<accession>A0A835CIW2</accession>
<dbReference type="AlphaFoldDB" id="A0A835CIW2"/>
<keyword evidence="2" id="KW-0808">Transferase</keyword>
<reference evidence="2" key="1">
    <citation type="submission" date="2020-09" db="EMBL/GenBank/DDBJ databases">
        <title>Genome-Enabled Discovery of Anthraquinone Biosynthesis in Senna tora.</title>
        <authorList>
            <person name="Kang S.-H."/>
            <person name="Pandey R.P."/>
            <person name="Lee C.-M."/>
            <person name="Sim J.-S."/>
            <person name="Jeong J.-T."/>
            <person name="Choi B.-S."/>
            <person name="Jung M."/>
            <person name="Ginzburg D."/>
            <person name="Zhao K."/>
            <person name="Won S.Y."/>
            <person name="Oh T.-J."/>
            <person name="Yu Y."/>
            <person name="Kim N.-H."/>
            <person name="Lee O.R."/>
            <person name="Lee T.-H."/>
            <person name="Bashyal P."/>
            <person name="Kim T.-S."/>
            <person name="Lee W.-H."/>
            <person name="Kawkins C."/>
            <person name="Kim C.-K."/>
            <person name="Kim J.S."/>
            <person name="Ahn B.O."/>
            <person name="Rhee S.Y."/>
            <person name="Sohng J.K."/>
        </authorList>
    </citation>
    <scope>NUCLEOTIDE SEQUENCE</scope>
    <source>
        <tissue evidence="2">Leaf</tissue>
    </source>
</reference>